<gene>
    <name evidence="2" type="ORF">BOTCAL_0337g00160</name>
</gene>
<feature type="compositionally biased region" description="Basic and acidic residues" evidence="1">
    <location>
        <begin position="17"/>
        <end position="27"/>
    </location>
</feature>
<proteinExistence type="predicted"/>
<protein>
    <submittedName>
        <fullName evidence="2">Uncharacterized protein</fullName>
    </submittedName>
</protein>
<keyword evidence="3" id="KW-1185">Reference proteome</keyword>
<evidence type="ECO:0000313" key="2">
    <source>
        <dbReference type="EMBL" id="TEY45018.1"/>
    </source>
</evidence>
<dbReference type="EMBL" id="PHWZ01000336">
    <property type="protein sequence ID" value="TEY45018.1"/>
    <property type="molecule type" value="Genomic_DNA"/>
</dbReference>
<evidence type="ECO:0000313" key="3">
    <source>
        <dbReference type="Proteomes" id="UP000297299"/>
    </source>
</evidence>
<sequence>MDIRLPTRATYPLIGEEIGRPDAKERSSGTTNKLPSEQHERLATRKVIVALEPDLNICQAMPEDARIGQIKAVNHRMRHEA</sequence>
<feature type="region of interest" description="Disordered" evidence="1">
    <location>
        <begin position="12"/>
        <end position="41"/>
    </location>
</feature>
<organism evidence="2 3">
    <name type="scientific">Botryotinia calthae</name>
    <dbReference type="NCBI Taxonomy" id="38488"/>
    <lineage>
        <taxon>Eukaryota</taxon>
        <taxon>Fungi</taxon>
        <taxon>Dikarya</taxon>
        <taxon>Ascomycota</taxon>
        <taxon>Pezizomycotina</taxon>
        <taxon>Leotiomycetes</taxon>
        <taxon>Helotiales</taxon>
        <taxon>Sclerotiniaceae</taxon>
        <taxon>Botryotinia</taxon>
    </lineage>
</organism>
<name>A0A4Y8CTQ8_9HELO</name>
<reference evidence="2 3" key="1">
    <citation type="submission" date="2017-11" db="EMBL/GenBank/DDBJ databases">
        <title>Comparative genomics of Botrytis spp.</title>
        <authorList>
            <person name="Valero-Jimenez C.A."/>
            <person name="Tapia P."/>
            <person name="Veloso J."/>
            <person name="Silva-Moreno E."/>
            <person name="Staats M."/>
            <person name="Valdes J.H."/>
            <person name="Van Kan J.A.L."/>
        </authorList>
    </citation>
    <scope>NUCLEOTIDE SEQUENCE [LARGE SCALE GENOMIC DNA]</scope>
    <source>
        <strain evidence="2 3">MUCL2830</strain>
    </source>
</reference>
<accession>A0A4Y8CTQ8</accession>
<evidence type="ECO:0000256" key="1">
    <source>
        <dbReference type="SAM" id="MobiDB-lite"/>
    </source>
</evidence>
<dbReference type="AlphaFoldDB" id="A0A4Y8CTQ8"/>
<dbReference type="Proteomes" id="UP000297299">
    <property type="component" value="Unassembled WGS sequence"/>
</dbReference>
<comment type="caution">
    <text evidence="2">The sequence shown here is derived from an EMBL/GenBank/DDBJ whole genome shotgun (WGS) entry which is preliminary data.</text>
</comment>